<feature type="domain" description="Pycsar effector protein" evidence="9">
    <location>
        <begin position="2"/>
        <end position="62"/>
    </location>
</feature>
<keyword evidence="2" id="KW-1003">Cell membrane</keyword>
<protein>
    <recommendedName>
        <fullName evidence="9">Pycsar effector protein domain-containing protein</fullName>
    </recommendedName>
</protein>
<dbReference type="RefSeq" id="WP_309485959.1">
    <property type="nucleotide sequence ID" value="NZ_UGYW01000002.1"/>
</dbReference>
<comment type="subcellular location">
    <subcellularLocation>
        <location evidence="1">Cell membrane</location>
    </subcellularLocation>
</comment>
<dbReference type="GO" id="GO:0005886">
    <property type="term" value="C:plasma membrane"/>
    <property type="evidence" value="ECO:0007669"/>
    <property type="project" value="UniProtKB-SubCell"/>
</dbReference>
<dbReference type="Pfam" id="PF18967">
    <property type="entry name" value="PycTM"/>
    <property type="match status" value="1"/>
</dbReference>
<sequence length="66" mass="7573">MKLEEYKEGMNRVMDDSEFLYGMLTKDVYAQGVVLGRKYKLLRIAYAIFMLGLILSSISFLISVSI</sequence>
<keyword evidence="3 8" id="KW-0812">Transmembrane</keyword>
<organism evidence="10 11">
    <name type="scientific">Sphingobacterium spiritivorum</name>
    <name type="common">Flavobacterium spiritivorum</name>
    <dbReference type="NCBI Taxonomy" id="258"/>
    <lineage>
        <taxon>Bacteria</taxon>
        <taxon>Pseudomonadati</taxon>
        <taxon>Bacteroidota</taxon>
        <taxon>Sphingobacteriia</taxon>
        <taxon>Sphingobacteriales</taxon>
        <taxon>Sphingobacteriaceae</taxon>
        <taxon>Sphingobacterium</taxon>
    </lineage>
</organism>
<dbReference type="AlphaFoldDB" id="A0A380CA94"/>
<proteinExistence type="predicted"/>
<evidence type="ECO:0000256" key="5">
    <source>
        <dbReference type="ARBA" id="ARBA00022989"/>
    </source>
</evidence>
<gene>
    <name evidence="10" type="ORF">NCTC11388_02587</name>
</gene>
<evidence type="ECO:0000313" key="10">
    <source>
        <dbReference type="EMBL" id="SUJ16349.1"/>
    </source>
</evidence>
<keyword evidence="4" id="KW-0547">Nucleotide-binding</keyword>
<dbReference type="Proteomes" id="UP000254893">
    <property type="component" value="Unassembled WGS sequence"/>
</dbReference>
<accession>A0A380CA94</accession>
<dbReference type="GO" id="GO:0000166">
    <property type="term" value="F:nucleotide binding"/>
    <property type="evidence" value="ECO:0007669"/>
    <property type="project" value="UniProtKB-KW"/>
</dbReference>
<evidence type="ECO:0000256" key="8">
    <source>
        <dbReference type="SAM" id="Phobius"/>
    </source>
</evidence>
<evidence type="ECO:0000256" key="1">
    <source>
        <dbReference type="ARBA" id="ARBA00004236"/>
    </source>
</evidence>
<evidence type="ECO:0000313" key="11">
    <source>
        <dbReference type="Proteomes" id="UP000254893"/>
    </source>
</evidence>
<evidence type="ECO:0000256" key="7">
    <source>
        <dbReference type="ARBA" id="ARBA00023136"/>
    </source>
</evidence>
<keyword evidence="7 8" id="KW-0472">Membrane</keyword>
<dbReference type="EMBL" id="UGYW01000002">
    <property type="protein sequence ID" value="SUJ16349.1"/>
    <property type="molecule type" value="Genomic_DNA"/>
</dbReference>
<keyword evidence="5 8" id="KW-1133">Transmembrane helix</keyword>
<evidence type="ECO:0000256" key="6">
    <source>
        <dbReference type="ARBA" id="ARBA00023118"/>
    </source>
</evidence>
<dbReference type="InterPro" id="IPR043760">
    <property type="entry name" value="PycTM_dom"/>
</dbReference>
<evidence type="ECO:0000256" key="4">
    <source>
        <dbReference type="ARBA" id="ARBA00022741"/>
    </source>
</evidence>
<evidence type="ECO:0000256" key="3">
    <source>
        <dbReference type="ARBA" id="ARBA00022692"/>
    </source>
</evidence>
<feature type="transmembrane region" description="Helical" evidence="8">
    <location>
        <begin position="44"/>
        <end position="64"/>
    </location>
</feature>
<keyword evidence="6" id="KW-0051">Antiviral defense</keyword>
<name>A0A380CA94_SPHSI</name>
<evidence type="ECO:0000259" key="9">
    <source>
        <dbReference type="Pfam" id="PF18967"/>
    </source>
</evidence>
<dbReference type="GO" id="GO:0051607">
    <property type="term" value="P:defense response to virus"/>
    <property type="evidence" value="ECO:0007669"/>
    <property type="project" value="UniProtKB-KW"/>
</dbReference>
<reference evidence="10 11" key="1">
    <citation type="submission" date="2018-06" db="EMBL/GenBank/DDBJ databases">
        <authorList>
            <consortium name="Pathogen Informatics"/>
            <person name="Doyle S."/>
        </authorList>
    </citation>
    <scope>NUCLEOTIDE SEQUENCE [LARGE SCALE GENOMIC DNA]</scope>
    <source>
        <strain evidence="10 11">NCTC11388</strain>
    </source>
</reference>
<evidence type="ECO:0000256" key="2">
    <source>
        <dbReference type="ARBA" id="ARBA00022475"/>
    </source>
</evidence>